<organism evidence="1">
    <name type="scientific">Aegilops tauschii</name>
    <name type="common">Tausch's goatgrass</name>
    <name type="synonym">Aegilops squarrosa</name>
    <dbReference type="NCBI Taxonomy" id="37682"/>
    <lineage>
        <taxon>Eukaryota</taxon>
        <taxon>Viridiplantae</taxon>
        <taxon>Streptophyta</taxon>
        <taxon>Embryophyta</taxon>
        <taxon>Tracheophyta</taxon>
        <taxon>Spermatophyta</taxon>
        <taxon>Magnoliopsida</taxon>
        <taxon>Liliopsida</taxon>
        <taxon>Poales</taxon>
        <taxon>Poaceae</taxon>
        <taxon>BOP clade</taxon>
        <taxon>Pooideae</taxon>
        <taxon>Triticodae</taxon>
        <taxon>Triticeae</taxon>
        <taxon>Triticinae</taxon>
        <taxon>Aegilops</taxon>
    </lineage>
</organism>
<dbReference type="AlphaFoldDB" id="M8ATV5"/>
<dbReference type="EnsemblPlants" id="EMT04849">
    <property type="protein sequence ID" value="EMT04849"/>
    <property type="gene ID" value="F775_29691"/>
</dbReference>
<reference evidence="1" key="1">
    <citation type="submission" date="2015-06" db="UniProtKB">
        <authorList>
            <consortium name="EnsemblPlants"/>
        </authorList>
    </citation>
    <scope>IDENTIFICATION</scope>
</reference>
<name>M8ATV5_AEGTA</name>
<protein>
    <submittedName>
        <fullName evidence="1">Uncharacterized protein</fullName>
    </submittedName>
</protein>
<sequence>MASPRAVAIVFSFLVLAAASPSPLVQARMVPADGEGALPAGTIAAPEITTGSVGTASSLQEALVQRPPLPLPQLMSPPTMAVFAQRSMIDLKWQSDGTIRSDATARPTKGSLHSKGTQFLKVPLGATKGRW</sequence>
<evidence type="ECO:0000313" key="1">
    <source>
        <dbReference type="EnsemblPlants" id="EMT04849"/>
    </source>
</evidence>
<proteinExistence type="predicted"/>
<accession>M8ATV5</accession>